<dbReference type="GeneID" id="20716420"/>
<dbReference type="InterPro" id="IPR009008">
    <property type="entry name" value="Val/Leu/Ile-tRNA-synth_edit"/>
</dbReference>
<evidence type="ECO:0000256" key="6">
    <source>
        <dbReference type="ARBA" id="ARBA00023146"/>
    </source>
</evidence>
<organism evidence="11 12">
    <name type="scientific">Theileria orientalis strain Shintoku</name>
    <dbReference type="NCBI Taxonomy" id="869250"/>
    <lineage>
        <taxon>Eukaryota</taxon>
        <taxon>Sar</taxon>
        <taxon>Alveolata</taxon>
        <taxon>Apicomplexa</taxon>
        <taxon>Aconoidasida</taxon>
        <taxon>Piroplasmida</taxon>
        <taxon>Theileriidae</taxon>
        <taxon>Theileria</taxon>
    </lineage>
</organism>
<dbReference type="GO" id="GO:0004832">
    <property type="term" value="F:valine-tRNA ligase activity"/>
    <property type="evidence" value="ECO:0007669"/>
    <property type="project" value="UniProtKB-EC"/>
</dbReference>
<evidence type="ECO:0000256" key="2">
    <source>
        <dbReference type="ARBA" id="ARBA00022598"/>
    </source>
</evidence>
<dbReference type="Gene3D" id="3.90.740.10">
    <property type="entry name" value="Valyl/Leucyl/Isoleucyl-tRNA synthetase, editing domain"/>
    <property type="match status" value="1"/>
</dbReference>
<comment type="similarity">
    <text evidence="8">Belongs to the class-I aminoacyl-tRNA synthetase family.</text>
</comment>
<dbReference type="OrthoDB" id="10264412at2759"/>
<accession>J4DAG7</accession>
<keyword evidence="12" id="KW-1185">Reference proteome</keyword>
<dbReference type="GO" id="GO:0005829">
    <property type="term" value="C:cytosol"/>
    <property type="evidence" value="ECO:0007669"/>
    <property type="project" value="TreeGrafter"/>
</dbReference>
<dbReference type="PROSITE" id="PS00178">
    <property type="entry name" value="AA_TRNA_LIGASE_I"/>
    <property type="match status" value="1"/>
</dbReference>
<proteinExistence type="inferred from homology"/>
<keyword evidence="5 8" id="KW-0648">Protein biosynthesis</keyword>
<dbReference type="VEuPathDB" id="PiroplasmaDB:TOT_040000354"/>
<dbReference type="GO" id="GO:0005524">
    <property type="term" value="F:ATP binding"/>
    <property type="evidence" value="ECO:0007669"/>
    <property type="project" value="UniProtKB-KW"/>
</dbReference>
<dbReference type="InterPro" id="IPR001412">
    <property type="entry name" value="aa-tRNA-synth_I_CS"/>
</dbReference>
<evidence type="ECO:0000256" key="9">
    <source>
        <dbReference type="SAM" id="SignalP"/>
    </source>
</evidence>
<evidence type="ECO:0000313" key="12">
    <source>
        <dbReference type="Proteomes" id="UP000003786"/>
    </source>
</evidence>
<dbReference type="GO" id="GO:0006438">
    <property type="term" value="P:valyl-tRNA aminoacylation"/>
    <property type="evidence" value="ECO:0007669"/>
    <property type="project" value="InterPro"/>
</dbReference>
<dbReference type="PANTHER" id="PTHR11946:SF93">
    <property type="entry name" value="VALINE--TRNA LIGASE, CHLOROPLASTIC_MITOCHONDRIAL 2"/>
    <property type="match status" value="1"/>
</dbReference>
<dbReference type="SUPFAM" id="SSF50677">
    <property type="entry name" value="ValRS/IleRS/LeuRS editing domain"/>
    <property type="match status" value="2"/>
</dbReference>
<sequence>MALSLISITHMALLVTCVRTRGFIKVKQISNDLLTNELCKRNRYSSRIFSDSIDNRSFKVNTLSHQSTNADEPEESHRVWYKELIKYFKHDGNVDYFLKRASEDCINDKCEINIISPPPNLTGELHMGNLLNLVCSDVYRNYLILNGFKVNINFSNDHAGLSFQKLFDTGYHLNDQESHLLSSDTLRDGFTSESDGEQTREKLKLAHSVCDSIKQRHIEDLKLLGIDWPYGQFSLDEHVQELSKKVFIEFYEKELLSEQNWPSLANYHEDKIEPISAAEVEYKLVRKRQYTLKLLVNGCSNVSERQNDGNCSGVEIIINTTTPEFYYATTGVGVSHEDYEQLGAKKVYLPKINKEVPIVPLDTLSGDYKKVKERESMGVANYGEGVFSDGCHRSVQGEDDGDVSGNGESRRQIRGVLITPAHSENDFWIGKRCGLELTNILNINGNLQNVPFKLLGCSLDAALADVLELFQENGMVDVSCPVNMLDSSARVITLPILHYVLDSEKLVDKALKAFEEVKVVPESRRSMILNRLNGIRCWCVSRHGWWGTRLPIYYLCDDFKYYKIMALTRADAEKRAEELLETTMEDIYSRGYRMIQDSRVLDTWFTSSLWPMLSQKTDHNQDQQKQRNVLFTCYDILETWIVKMLLICSNISKAPPFDEVYLHGMVSDGRGKKMSKSLNNTVVLSQLLRGLDVNVAKFDCSHFETADYTNSLNRGVGAPSDLKRRDDLELLVKTNLVRLKLSSMCKCSDFTSYYEENDRSLFMLTKYYQIFKFYNNMLINGGPSDFDAPGDTHPAVDYIESLISSKLNEYASLIDENITSFQLSSCTLYLEHLIKTFSDFLVPFIRFTVNGRVHRLEHFDPYFVMLKSLMYPFTPTFVNSFLLNKLPVCSMEWPSSSESSGVSRHSTDFDDFAKLLNELRRNVLNNTNVNGTNTTSNCISFSLPSKLYSEFAISFINYLLELTFNKVPNIRYSPV</sequence>
<dbReference type="AlphaFoldDB" id="J4DAG7"/>
<evidence type="ECO:0000256" key="5">
    <source>
        <dbReference type="ARBA" id="ARBA00022917"/>
    </source>
</evidence>
<feature type="chain" id="PRO_5003778783" description="valine--tRNA ligase" evidence="9">
    <location>
        <begin position="21"/>
        <end position="975"/>
    </location>
</feature>
<dbReference type="InterPro" id="IPR002303">
    <property type="entry name" value="Valyl-tRNA_ligase"/>
</dbReference>
<protein>
    <recommendedName>
        <fullName evidence="1">valine--tRNA ligase</fullName>
        <ecNumber evidence="1">6.1.1.9</ecNumber>
    </recommendedName>
    <alternativeName>
        <fullName evidence="7">Valyl-tRNA synthetase</fullName>
    </alternativeName>
</protein>
<dbReference type="PANTHER" id="PTHR11946">
    <property type="entry name" value="VALYL-TRNA SYNTHETASES"/>
    <property type="match status" value="1"/>
</dbReference>
<dbReference type="EC" id="6.1.1.9" evidence="1"/>
<evidence type="ECO:0000256" key="8">
    <source>
        <dbReference type="RuleBase" id="RU363035"/>
    </source>
</evidence>
<dbReference type="SUPFAM" id="SSF52374">
    <property type="entry name" value="Nucleotidylyl transferase"/>
    <property type="match status" value="1"/>
</dbReference>
<dbReference type="Proteomes" id="UP000003786">
    <property type="component" value="Chromosome 4"/>
</dbReference>
<gene>
    <name evidence="11" type="ORF">TOT_040000354</name>
</gene>
<dbReference type="RefSeq" id="XP_009692276.1">
    <property type="nucleotide sequence ID" value="XM_009693981.1"/>
</dbReference>
<evidence type="ECO:0000256" key="3">
    <source>
        <dbReference type="ARBA" id="ARBA00022741"/>
    </source>
</evidence>
<reference evidence="11 12" key="1">
    <citation type="journal article" date="2012" name="MBio">
        <title>Comparative genome analysis of three eukaryotic parasites with differing abilities to transform leukocytes reveals key mediators of Theileria-induced leukocyte transformation.</title>
        <authorList>
            <person name="Hayashida K."/>
            <person name="Hara Y."/>
            <person name="Abe T."/>
            <person name="Yamasaki C."/>
            <person name="Toyoda A."/>
            <person name="Kosuge T."/>
            <person name="Suzuki Y."/>
            <person name="Sato Y."/>
            <person name="Kawashima S."/>
            <person name="Katayama T."/>
            <person name="Wakaguri H."/>
            <person name="Inoue N."/>
            <person name="Homma K."/>
            <person name="Tada-Umezaki M."/>
            <person name="Yagi Y."/>
            <person name="Fujii Y."/>
            <person name="Habara T."/>
            <person name="Kanehisa M."/>
            <person name="Watanabe H."/>
            <person name="Ito K."/>
            <person name="Gojobori T."/>
            <person name="Sugawara H."/>
            <person name="Imanishi T."/>
            <person name="Weir W."/>
            <person name="Gardner M."/>
            <person name="Pain A."/>
            <person name="Shiels B."/>
            <person name="Hattori M."/>
            <person name="Nene V."/>
            <person name="Sugimoto C."/>
        </authorList>
    </citation>
    <scope>NUCLEOTIDE SEQUENCE [LARGE SCALE GENOMIC DNA]</scope>
    <source>
        <strain evidence="11 12">Shintoku</strain>
    </source>
</reference>
<feature type="domain" description="Aminoacyl-tRNA synthetase class Ia" evidence="10">
    <location>
        <begin position="105"/>
        <end position="698"/>
    </location>
</feature>
<evidence type="ECO:0000256" key="1">
    <source>
        <dbReference type="ARBA" id="ARBA00013169"/>
    </source>
</evidence>
<dbReference type="EMBL" id="AP011949">
    <property type="protein sequence ID" value="BAM41975.1"/>
    <property type="molecule type" value="Genomic_DNA"/>
</dbReference>
<keyword evidence="6 8" id="KW-0030">Aminoacyl-tRNA synthetase</keyword>
<keyword evidence="3 8" id="KW-0547">Nucleotide-binding</keyword>
<keyword evidence="4 8" id="KW-0067">ATP-binding</keyword>
<dbReference type="KEGG" id="tot:TOT_040000354"/>
<dbReference type="Gene3D" id="3.40.50.620">
    <property type="entry name" value="HUPs"/>
    <property type="match status" value="2"/>
</dbReference>
<dbReference type="InterPro" id="IPR002300">
    <property type="entry name" value="aa-tRNA-synth_Ia"/>
</dbReference>
<keyword evidence="2 8" id="KW-0436">Ligase</keyword>
<dbReference type="Pfam" id="PF00133">
    <property type="entry name" value="tRNA-synt_1"/>
    <property type="match status" value="1"/>
</dbReference>
<dbReference type="InterPro" id="IPR014729">
    <property type="entry name" value="Rossmann-like_a/b/a_fold"/>
</dbReference>
<dbReference type="STRING" id="869250.J4DAG7"/>
<dbReference type="GO" id="GO:0002161">
    <property type="term" value="F:aminoacyl-tRNA deacylase activity"/>
    <property type="evidence" value="ECO:0007669"/>
    <property type="project" value="InterPro"/>
</dbReference>
<dbReference type="OMA" id="YDILENW"/>
<dbReference type="PRINTS" id="PR00986">
    <property type="entry name" value="TRNASYNTHVAL"/>
</dbReference>
<keyword evidence="9" id="KW-0732">Signal</keyword>
<evidence type="ECO:0000256" key="4">
    <source>
        <dbReference type="ARBA" id="ARBA00022840"/>
    </source>
</evidence>
<evidence type="ECO:0000256" key="7">
    <source>
        <dbReference type="ARBA" id="ARBA00029936"/>
    </source>
</evidence>
<evidence type="ECO:0000259" key="10">
    <source>
        <dbReference type="Pfam" id="PF00133"/>
    </source>
</evidence>
<evidence type="ECO:0000313" key="11">
    <source>
        <dbReference type="EMBL" id="BAM41975.1"/>
    </source>
</evidence>
<feature type="signal peptide" evidence="9">
    <location>
        <begin position="1"/>
        <end position="20"/>
    </location>
</feature>
<dbReference type="eggNOG" id="KOG0432">
    <property type="taxonomic scope" value="Eukaryota"/>
</dbReference>
<name>J4DAG7_THEOR</name>